<evidence type="ECO:0000313" key="1">
    <source>
        <dbReference type="EMBL" id="OGI69481.1"/>
    </source>
</evidence>
<dbReference type="AlphaFoldDB" id="A0A1F6VII8"/>
<dbReference type="STRING" id="1801743.A2824_03380"/>
<accession>A0A1F6VII8</accession>
<sequence length="243" mass="28318">MSKRACGKISLAAGSLNTMKEKWPAKKLKDKKTFEEVVHVWLRNEWHYPCYNKFRKSVPLNILSNPNFFDELENKMRFDLLYKNRGHMLKQIPNNTKWYSIEYSKNDIDRTSLIPMRKGWTSKISGGSCWLRDSLNKKSWEVVNKKCKDIIHNIYRSLKNKRRQTELILLAENNRSFFSVLEGNHRLVAIARKMIKSKKTIKIKAIIGISPKMKKSPLYRSTAKPGLAAGARYFAGRSSFCGR</sequence>
<evidence type="ECO:0000313" key="2">
    <source>
        <dbReference type="Proteomes" id="UP000178059"/>
    </source>
</evidence>
<dbReference type="Proteomes" id="UP000178059">
    <property type="component" value="Unassembled WGS sequence"/>
</dbReference>
<proteinExistence type="predicted"/>
<dbReference type="EMBL" id="MFTT01000024">
    <property type="protein sequence ID" value="OGI69481.1"/>
    <property type="molecule type" value="Genomic_DNA"/>
</dbReference>
<comment type="caution">
    <text evidence="1">The sequence shown here is derived from an EMBL/GenBank/DDBJ whole genome shotgun (WGS) entry which is preliminary data.</text>
</comment>
<protein>
    <submittedName>
        <fullName evidence="1">Uncharacterized protein</fullName>
    </submittedName>
</protein>
<organism evidence="1 2">
    <name type="scientific">Candidatus Nomurabacteria bacterium RIFCSPHIGHO2_01_FULL_42_16</name>
    <dbReference type="NCBI Taxonomy" id="1801743"/>
    <lineage>
        <taxon>Bacteria</taxon>
        <taxon>Candidatus Nomuraibacteriota</taxon>
    </lineage>
</organism>
<name>A0A1F6VII8_9BACT</name>
<gene>
    <name evidence="1" type="ORF">A2824_03380</name>
</gene>
<reference evidence="1 2" key="1">
    <citation type="journal article" date="2016" name="Nat. Commun.">
        <title>Thousands of microbial genomes shed light on interconnected biogeochemical processes in an aquifer system.</title>
        <authorList>
            <person name="Anantharaman K."/>
            <person name="Brown C.T."/>
            <person name="Hug L.A."/>
            <person name="Sharon I."/>
            <person name="Castelle C.J."/>
            <person name="Probst A.J."/>
            <person name="Thomas B.C."/>
            <person name="Singh A."/>
            <person name="Wilkins M.J."/>
            <person name="Karaoz U."/>
            <person name="Brodie E.L."/>
            <person name="Williams K.H."/>
            <person name="Hubbard S.S."/>
            <person name="Banfield J.F."/>
        </authorList>
    </citation>
    <scope>NUCLEOTIDE SEQUENCE [LARGE SCALE GENOMIC DNA]</scope>
</reference>